<gene>
    <name evidence="2" type="ORF">CHARACLAT_029129</name>
</gene>
<organism evidence="2 3">
    <name type="scientific">Characodon lateralis</name>
    <dbReference type="NCBI Taxonomy" id="208331"/>
    <lineage>
        <taxon>Eukaryota</taxon>
        <taxon>Metazoa</taxon>
        <taxon>Chordata</taxon>
        <taxon>Craniata</taxon>
        <taxon>Vertebrata</taxon>
        <taxon>Euteleostomi</taxon>
        <taxon>Actinopterygii</taxon>
        <taxon>Neopterygii</taxon>
        <taxon>Teleostei</taxon>
        <taxon>Neoteleostei</taxon>
        <taxon>Acanthomorphata</taxon>
        <taxon>Ovalentaria</taxon>
        <taxon>Atherinomorphae</taxon>
        <taxon>Cyprinodontiformes</taxon>
        <taxon>Goodeidae</taxon>
        <taxon>Characodon</taxon>
    </lineage>
</organism>
<dbReference type="Proteomes" id="UP001352852">
    <property type="component" value="Unassembled WGS sequence"/>
</dbReference>
<accession>A0ABU7E5X9</accession>
<evidence type="ECO:0000313" key="2">
    <source>
        <dbReference type="EMBL" id="MED6282160.1"/>
    </source>
</evidence>
<name>A0ABU7E5X9_9TELE</name>
<protein>
    <submittedName>
        <fullName evidence="2">Uncharacterized protein</fullName>
    </submittedName>
</protein>
<keyword evidence="3" id="KW-1185">Reference proteome</keyword>
<feature type="non-terminal residue" evidence="2">
    <location>
        <position position="1"/>
    </location>
</feature>
<proteinExistence type="predicted"/>
<comment type="caution">
    <text evidence="2">The sequence shown here is derived from an EMBL/GenBank/DDBJ whole genome shotgun (WGS) entry which is preliminary data.</text>
</comment>
<reference evidence="2 3" key="1">
    <citation type="submission" date="2021-06" db="EMBL/GenBank/DDBJ databases">
        <authorList>
            <person name="Palmer J.M."/>
        </authorList>
    </citation>
    <scope>NUCLEOTIDE SEQUENCE [LARGE SCALE GENOMIC DNA]</scope>
    <source>
        <strain evidence="2 3">CL_MEX2019</strain>
        <tissue evidence="2">Muscle</tissue>
    </source>
</reference>
<feature type="region of interest" description="Disordered" evidence="1">
    <location>
        <begin position="1"/>
        <end position="140"/>
    </location>
</feature>
<sequence length="140" mass="15158">CGPTTEKKSRPAGPAQPEATPRRANDQHTQPTQNHGAEPTEHPVPDVWHQTPATPPGKQGNKTRPTPTPWPLTRSTQPKIAGPPKCKLRTSIGKCMPHRQSSRDPPGQLGSQADPAMHHPALYRAQGKDTSLTSPEVQNN</sequence>
<evidence type="ECO:0000313" key="3">
    <source>
        <dbReference type="Proteomes" id="UP001352852"/>
    </source>
</evidence>
<dbReference type="EMBL" id="JAHUTJ010045030">
    <property type="protein sequence ID" value="MED6282160.1"/>
    <property type="molecule type" value="Genomic_DNA"/>
</dbReference>
<feature type="compositionally biased region" description="Polar residues" evidence="1">
    <location>
        <begin position="128"/>
        <end position="140"/>
    </location>
</feature>
<evidence type="ECO:0000256" key="1">
    <source>
        <dbReference type="SAM" id="MobiDB-lite"/>
    </source>
</evidence>